<dbReference type="Gene3D" id="1.25.40.10">
    <property type="entry name" value="Tetratricopeptide repeat domain"/>
    <property type="match status" value="1"/>
</dbReference>
<evidence type="ECO:0000313" key="2">
    <source>
        <dbReference type="EMBL" id="ABO23569.1"/>
    </source>
</evidence>
<dbReference type="AlphaFoldDB" id="A3QDM1"/>
<dbReference type="Pfam" id="PF13432">
    <property type="entry name" value="TPR_16"/>
    <property type="match status" value="1"/>
</dbReference>
<evidence type="ECO:0000256" key="1">
    <source>
        <dbReference type="PROSITE-ProRule" id="PRU00339"/>
    </source>
</evidence>
<dbReference type="Proteomes" id="UP000001558">
    <property type="component" value="Chromosome"/>
</dbReference>
<reference evidence="2 3" key="1">
    <citation type="submission" date="2007-03" db="EMBL/GenBank/DDBJ databases">
        <title>Complete sequence of Shewanella loihica PV-4.</title>
        <authorList>
            <consortium name="US DOE Joint Genome Institute"/>
            <person name="Copeland A."/>
            <person name="Lucas S."/>
            <person name="Lapidus A."/>
            <person name="Barry K."/>
            <person name="Detter J.C."/>
            <person name="Glavina del Rio T."/>
            <person name="Hammon N."/>
            <person name="Israni S."/>
            <person name="Dalin E."/>
            <person name="Tice H."/>
            <person name="Pitluck S."/>
            <person name="Chain P."/>
            <person name="Malfatti S."/>
            <person name="Shin M."/>
            <person name="Vergez L."/>
            <person name="Schmutz J."/>
            <person name="Larimer F."/>
            <person name="Land M."/>
            <person name="Hauser L."/>
            <person name="Kyrpides N."/>
            <person name="Mikhailova N."/>
            <person name="Romine M.F."/>
            <person name="Serres G."/>
            <person name="Fredrickson J."/>
            <person name="Tiedje J."/>
            <person name="Richardson P."/>
        </authorList>
    </citation>
    <scope>NUCLEOTIDE SEQUENCE [LARGE SCALE GENOMIC DNA]</scope>
    <source>
        <strain evidence="3">ATCC BAA-1088 / PV-4</strain>
    </source>
</reference>
<dbReference type="InterPro" id="IPR019734">
    <property type="entry name" value="TPR_rpt"/>
</dbReference>
<accession>A3QDM1</accession>
<dbReference type="KEGG" id="slo:Shew_1702"/>
<keyword evidence="3" id="KW-1185">Reference proteome</keyword>
<dbReference type="EMBL" id="CP000606">
    <property type="protein sequence ID" value="ABO23569.1"/>
    <property type="molecule type" value="Genomic_DNA"/>
</dbReference>
<protein>
    <submittedName>
        <fullName evidence="2">Tetratricopeptide TPR_2 repeat protein</fullName>
    </submittedName>
</protein>
<dbReference type="PROSITE" id="PS50005">
    <property type="entry name" value="TPR"/>
    <property type="match status" value="1"/>
</dbReference>
<evidence type="ECO:0000313" key="3">
    <source>
        <dbReference type="Proteomes" id="UP000001558"/>
    </source>
</evidence>
<name>A3QDM1_SHELP</name>
<keyword evidence="1" id="KW-0802">TPR repeat</keyword>
<dbReference type="SUPFAM" id="SSF48452">
    <property type="entry name" value="TPR-like"/>
    <property type="match status" value="1"/>
</dbReference>
<dbReference type="HOGENOM" id="CLU_2289749_0_0_6"/>
<organism evidence="2 3">
    <name type="scientific">Shewanella loihica (strain ATCC BAA-1088 / PV-4)</name>
    <dbReference type="NCBI Taxonomy" id="323850"/>
    <lineage>
        <taxon>Bacteria</taxon>
        <taxon>Pseudomonadati</taxon>
        <taxon>Pseudomonadota</taxon>
        <taxon>Gammaproteobacteria</taxon>
        <taxon>Alteromonadales</taxon>
        <taxon>Shewanellaceae</taxon>
        <taxon>Shewanella</taxon>
    </lineage>
</organism>
<gene>
    <name evidence="2" type="ordered locus">Shew_1702</name>
</gene>
<sequence>MSWFRDDASDRPPELIGADLLIEQARYEQLFKKCHRLLKRRPNNVEAHWYIALCYYHKSRYDKAREYFLKTKKANPHWAEGVDVYLGYMDKLEEADVAVQH</sequence>
<feature type="repeat" description="TPR" evidence="1">
    <location>
        <begin position="45"/>
        <end position="78"/>
    </location>
</feature>
<dbReference type="InterPro" id="IPR011990">
    <property type="entry name" value="TPR-like_helical_dom_sf"/>
</dbReference>
<proteinExistence type="predicted"/>